<dbReference type="SUPFAM" id="SSF46785">
    <property type="entry name" value="Winged helix' DNA-binding domain"/>
    <property type="match status" value="1"/>
</dbReference>
<accession>A0A0F9GJE8</accession>
<comment type="caution">
    <text evidence="2">The sequence shown here is derived from an EMBL/GenBank/DDBJ whole genome shotgun (WGS) entry which is preliminary data.</text>
</comment>
<protein>
    <recommendedName>
        <fullName evidence="1">Transcription regulator PadR N-terminal domain-containing protein</fullName>
    </recommendedName>
</protein>
<dbReference type="Gene3D" id="1.10.10.10">
    <property type="entry name" value="Winged helix-like DNA-binding domain superfamily/Winged helix DNA-binding domain"/>
    <property type="match status" value="1"/>
</dbReference>
<dbReference type="InterPro" id="IPR036388">
    <property type="entry name" value="WH-like_DNA-bd_sf"/>
</dbReference>
<dbReference type="InterPro" id="IPR052509">
    <property type="entry name" value="Metal_resp_DNA-bind_regulator"/>
</dbReference>
<dbReference type="InterPro" id="IPR036390">
    <property type="entry name" value="WH_DNA-bd_sf"/>
</dbReference>
<dbReference type="Pfam" id="PF03551">
    <property type="entry name" value="PadR"/>
    <property type="match status" value="1"/>
</dbReference>
<gene>
    <name evidence="2" type="ORF">LCGC14_1819460</name>
</gene>
<evidence type="ECO:0000259" key="1">
    <source>
        <dbReference type="Pfam" id="PF03551"/>
    </source>
</evidence>
<dbReference type="InterPro" id="IPR005149">
    <property type="entry name" value="Tscrpt_reg_PadR_N"/>
</dbReference>
<feature type="domain" description="Transcription regulator PadR N-terminal" evidence="1">
    <location>
        <begin position="50"/>
        <end position="109"/>
    </location>
</feature>
<proteinExistence type="predicted"/>
<dbReference type="EMBL" id="LAZR01017795">
    <property type="protein sequence ID" value="KKL98934.1"/>
    <property type="molecule type" value="Genomic_DNA"/>
</dbReference>
<organism evidence="2">
    <name type="scientific">marine sediment metagenome</name>
    <dbReference type="NCBI Taxonomy" id="412755"/>
    <lineage>
        <taxon>unclassified sequences</taxon>
        <taxon>metagenomes</taxon>
        <taxon>ecological metagenomes</taxon>
    </lineage>
</organism>
<reference evidence="2" key="1">
    <citation type="journal article" date="2015" name="Nature">
        <title>Complex archaea that bridge the gap between prokaryotes and eukaryotes.</title>
        <authorList>
            <person name="Spang A."/>
            <person name="Saw J.H."/>
            <person name="Jorgensen S.L."/>
            <person name="Zaremba-Niedzwiedzka K."/>
            <person name="Martijn J."/>
            <person name="Lind A.E."/>
            <person name="van Eijk R."/>
            <person name="Schleper C."/>
            <person name="Guy L."/>
            <person name="Ettema T.J."/>
        </authorList>
    </citation>
    <scope>NUCLEOTIDE SEQUENCE</scope>
</reference>
<dbReference type="AlphaFoldDB" id="A0A0F9GJE8"/>
<sequence length="174" mass="20224">MIKHVKNFNPKALINSEKYRQYVENLESEILRGISKLITLHTIKQEGEVGIYGYKLARDLKVETNNALIIEEGTLYPILRKLKADGLLTTKKKEYNGRLRSYYIITQNGIKIYNHLMGFLIHLISSLSHIVDIEVKLNEEHYLICPNCSNRIEGDELREEYCKACGLNLDHFKK</sequence>
<dbReference type="PANTHER" id="PTHR33169">
    <property type="entry name" value="PADR-FAMILY TRANSCRIPTIONAL REGULATOR"/>
    <property type="match status" value="1"/>
</dbReference>
<name>A0A0F9GJE8_9ZZZZ</name>
<evidence type="ECO:0000313" key="2">
    <source>
        <dbReference type="EMBL" id="KKL98934.1"/>
    </source>
</evidence>
<dbReference type="PANTHER" id="PTHR33169:SF14">
    <property type="entry name" value="TRANSCRIPTIONAL REGULATOR RV3488"/>
    <property type="match status" value="1"/>
</dbReference>